<name>A0ABS3UJ44_9ACTN</name>
<evidence type="ECO:0000313" key="8">
    <source>
        <dbReference type="Proteomes" id="UP000679690"/>
    </source>
</evidence>
<dbReference type="SUPFAM" id="SSF53383">
    <property type="entry name" value="PLP-dependent transferases"/>
    <property type="match status" value="1"/>
</dbReference>
<dbReference type="InterPro" id="IPR004839">
    <property type="entry name" value="Aminotransferase_I/II_large"/>
</dbReference>
<dbReference type="PANTHER" id="PTHR43525">
    <property type="entry name" value="PROTEIN MALY"/>
    <property type="match status" value="1"/>
</dbReference>
<comment type="cofactor">
    <cofactor evidence="1">
        <name>pyridoxal 5'-phosphate</name>
        <dbReference type="ChEBI" id="CHEBI:597326"/>
    </cofactor>
</comment>
<evidence type="ECO:0000256" key="4">
    <source>
        <dbReference type="ARBA" id="ARBA00023239"/>
    </source>
</evidence>
<keyword evidence="3" id="KW-0663">Pyridoxal phosphate</keyword>
<dbReference type="PANTHER" id="PTHR43525:SF2">
    <property type="entry name" value="CYSTATHIONINE BETA-LYASE-RELATED"/>
    <property type="match status" value="1"/>
</dbReference>
<dbReference type="InterPro" id="IPR015421">
    <property type="entry name" value="PyrdxlP-dep_Trfase_major"/>
</dbReference>
<proteinExistence type="inferred from homology"/>
<evidence type="ECO:0000256" key="1">
    <source>
        <dbReference type="ARBA" id="ARBA00001933"/>
    </source>
</evidence>
<dbReference type="Gene3D" id="3.40.640.10">
    <property type="entry name" value="Type I PLP-dependent aspartate aminotransferase-like (Major domain)"/>
    <property type="match status" value="1"/>
</dbReference>
<evidence type="ECO:0000313" key="7">
    <source>
        <dbReference type="EMBL" id="MBO3738802.1"/>
    </source>
</evidence>
<dbReference type="EC" id="4.4.1.13" evidence="2"/>
<gene>
    <name evidence="7" type="ORF">J5X75_14845</name>
</gene>
<dbReference type="Gene3D" id="3.90.1150.10">
    <property type="entry name" value="Aspartate Aminotransferase, domain 1"/>
    <property type="match status" value="1"/>
</dbReference>
<dbReference type="EMBL" id="JAGFNS010000008">
    <property type="protein sequence ID" value="MBO3738802.1"/>
    <property type="molecule type" value="Genomic_DNA"/>
</dbReference>
<keyword evidence="4" id="KW-0456">Lyase</keyword>
<protein>
    <recommendedName>
        <fullName evidence="2">cysteine-S-conjugate beta-lyase</fullName>
        <ecNumber evidence="2">4.4.1.13</ecNumber>
    </recommendedName>
</protein>
<keyword evidence="8" id="KW-1185">Reference proteome</keyword>
<keyword evidence="7" id="KW-0808">Transferase</keyword>
<evidence type="ECO:0000256" key="5">
    <source>
        <dbReference type="ARBA" id="ARBA00037974"/>
    </source>
</evidence>
<organism evidence="7 8">
    <name type="scientific">Actinoplanes flavus</name>
    <dbReference type="NCBI Taxonomy" id="2820290"/>
    <lineage>
        <taxon>Bacteria</taxon>
        <taxon>Bacillati</taxon>
        <taxon>Actinomycetota</taxon>
        <taxon>Actinomycetes</taxon>
        <taxon>Micromonosporales</taxon>
        <taxon>Micromonosporaceae</taxon>
        <taxon>Actinoplanes</taxon>
    </lineage>
</organism>
<sequence length="377" mass="41345">MLDDIDVPTLSRRPGIKWAHAGGAIPAWIADMDFPIPDPVRDVIVEAARTDLGYPVWEPDPRDNPLVGAYVARTARLYGHTPDPAGVRLFTEVIQALQAVLYVATDPGDAVAIHTPSYPPFLETIERMGRRLLPVPMRGDRTFDVDRLDADLRAHRCRTLILVNPQNPTGRVFTRDELAAVAGLAERHDLLVIADEIHADLTYEPHRFLTFAPFAPDRTVTLTSASKAFNLAGLRCAVADVAAPGVRRGLDALPPMLLGQPGTLGLLGTLAAWEHGDPWLARVRALLERNRRMVMDALPGRVAEPEGTYLSWLDLRDRGPDPAARIRAEAGVMLSPGPDFGPGGEGFARLNFATSRPVLEEILRRLTKFISEQTIAE</sequence>
<evidence type="ECO:0000256" key="3">
    <source>
        <dbReference type="ARBA" id="ARBA00022898"/>
    </source>
</evidence>
<dbReference type="Proteomes" id="UP000679690">
    <property type="component" value="Unassembled WGS sequence"/>
</dbReference>
<reference evidence="7 8" key="1">
    <citation type="submission" date="2021-03" db="EMBL/GenBank/DDBJ databases">
        <title>Actinoplanes flavus sp. nov., a novel actinomycete isolated from Coconut Palm rhizosphere soil.</title>
        <authorList>
            <person name="Luo X."/>
        </authorList>
    </citation>
    <scope>NUCLEOTIDE SEQUENCE [LARGE SCALE GENOMIC DNA]</scope>
    <source>
        <strain evidence="7 8">NEAU-H7</strain>
    </source>
</reference>
<dbReference type="InterPro" id="IPR015422">
    <property type="entry name" value="PyrdxlP-dep_Trfase_small"/>
</dbReference>
<dbReference type="GO" id="GO:0008483">
    <property type="term" value="F:transaminase activity"/>
    <property type="evidence" value="ECO:0007669"/>
    <property type="project" value="UniProtKB-KW"/>
</dbReference>
<comment type="similarity">
    <text evidence="5">Belongs to the class-II pyridoxal-phosphate-dependent aminotransferase family. MalY/PatB cystathionine beta-lyase subfamily.</text>
</comment>
<dbReference type="CDD" id="cd00609">
    <property type="entry name" value="AAT_like"/>
    <property type="match status" value="1"/>
</dbReference>
<dbReference type="RefSeq" id="WP_208467945.1">
    <property type="nucleotide sequence ID" value="NZ_JAGFNS010000008.1"/>
</dbReference>
<keyword evidence="7" id="KW-0032">Aminotransferase</keyword>
<evidence type="ECO:0000259" key="6">
    <source>
        <dbReference type="Pfam" id="PF00155"/>
    </source>
</evidence>
<dbReference type="Pfam" id="PF00155">
    <property type="entry name" value="Aminotran_1_2"/>
    <property type="match status" value="1"/>
</dbReference>
<dbReference type="InterPro" id="IPR015424">
    <property type="entry name" value="PyrdxlP-dep_Trfase"/>
</dbReference>
<comment type="caution">
    <text evidence="7">The sequence shown here is derived from an EMBL/GenBank/DDBJ whole genome shotgun (WGS) entry which is preliminary data.</text>
</comment>
<dbReference type="InterPro" id="IPR051798">
    <property type="entry name" value="Class-II_PLP-Dep_Aminotrans"/>
</dbReference>
<accession>A0ABS3UJ44</accession>
<evidence type="ECO:0000256" key="2">
    <source>
        <dbReference type="ARBA" id="ARBA00012224"/>
    </source>
</evidence>
<feature type="domain" description="Aminotransferase class I/classII large" evidence="6">
    <location>
        <begin position="84"/>
        <end position="366"/>
    </location>
</feature>